<keyword evidence="2" id="KW-1133">Transmembrane helix</keyword>
<gene>
    <name evidence="3" type="ORF">NCTC11224_04434</name>
</gene>
<keyword evidence="2" id="KW-0812">Transmembrane</keyword>
<feature type="region of interest" description="Disordered" evidence="1">
    <location>
        <begin position="82"/>
        <end position="106"/>
    </location>
</feature>
<sequence length="106" mass="11274">MSGTMTYLFANMLLNSRLQGVFSSILIAPLVAISIGGVFVSRRFGLKSTFLLGTWGSMTMMAIMFVVGPDPNVPAVQEELENRKEVRTGKGPHLNGATKAAAGEAV</sequence>
<feature type="transmembrane region" description="Helical" evidence="2">
    <location>
        <begin position="20"/>
        <end position="40"/>
    </location>
</feature>
<reference evidence="3 4" key="1">
    <citation type="submission" date="2018-06" db="EMBL/GenBank/DDBJ databases">
        <authorList>
            <consortium name="Pathogen Informatics"/>
            <person name="Doyle S."/>
        </authorList>
    </citation>
    <scope>NUCLEOTIDE SEQUENCE [LARGE SCALE GENOMIC DNA]</scope>
    <source>
        <strain evidence="3 4">NCTC11224</strain>
    </source>
</reference>
<accession>A0A2X2WP82</accession>
<evidence type="ECO:0000313" key="3">
    <source>
        <dbReference type="EMBL" id="SQB15369.1"/>
    </source>
</evidence>
<evidence type="ECO:0000313" key="4">
    <source>
        <dbReference type="Proteomes" id="UP000251853"/>
    </source>
</evidence>
<dbReference type="Proteomes" id="UP000251853">
    <property type="component" value="Unassembled WGS sequence"/>
</dbReference>
<name>A0A2X2WP82_9FIRM</name>
<protein>
    <submittedName>
        <fullName evidence="3">Uncharacterized protein</fullName>
    </submittedName>
</protein>
<keyword evidence="4" id="KW-1185">Reference proteome</keyword>
<organism evidence="3 4">
    <name type="scientific">Enterocloster clostridioformis</name>
    <dbReference type="NCBI Taxonomy" id="1531"/>
    <lineage>
        <taxon>Bacteria</taxon>
        <taxon>Bacillati</taxon>
        <taxon>Bacillota</taxon>
        <taxon>Clostridia</taxon>
        <taxon>Lachnospirales</taxon>
        <taxon>Lachnospiraceae</taxon>
        <taxon>Enterocloster</taxon>
    </lineage>
</organism>
<feature type="transmembrane region" description="Helical" evidence="2">
    <location>
        <begin position="49"/>
        <end position="67"/>
    </location>
</feature>
<keyword evidence="2" id="KW-0472">Membrane</keyword>
<dbReference type="EMBL" id="UAVW01000017">
    <property type="protein sequence ID" value="SQB15369.1"/>
    <property type="molecule type" value="Genomic_DNA"/>
</dbReference>
<evidence type="ECO:0000256" key="1">
    <source>
        <dbReference type="SAM" id="MobiDB-lite"/>
    </source>
</evidence>
<proteinExistence type="predicted"/>
<evidence type="ECO:0000256" key="2">
    <source>
        <dbReference type="SAM" id="Phobius"/>
    </source>
</evidence>
<dbReference type="AlphaFoldDB" id="A0A2X2WP82"/>